<dbReference type="InterPro" id="IPR003960">
    <property type="entry name" value="ATPase_AAA_CS"/>
</dbReference>
<dbReference type="Pfam" id="PF00004">
    <property type="entry name" value="AAA"/>
    <property type="match status" value="2"/>
</dbReference>
<dbReference type="Proteomes" id="UP001217754">
    <property type="component" value="Chromosome 9"/>
</dbReference>
<dbReference type="Pfam" id="PF17862">
    <property type="entry name" value="AAA_lid_3"/>
    <property type="match status" value="2"/>
</dbReference>
<feature type="domain" description="AAA+ ATPase" evidence="4">
    <location>
        <begin position="521"/>
        <end position="658"/>
    </location>
</feature>
<dbReference type="GO" id="GO:0005737">
    <property type="term" value="C:cytoplasm"/>
    <property type="evidence" value="ECO:0007669"/>
    <property type="project" value="TreeGrafter"/>
</dbReference>
<dbReference type="GeneID" id="85227951"/>
<reference evidence="5" key="1">
    <citation type="submission" date="2023-03" db="EMBL/GenBank/DDBJ databases">
        <title>Mating type loci evolution in Malassezia.</title>
        <authorList>
            <person name="Coelho M.A."/>
        </authorList>
    </citation>
    <scope>NUCLEOTIDE SEQUENCE</scope>
    <source>
        <strain evidence="5">CBS 9431</strain>
    </source>
</reference>
<gene>
    <name evidence="5" type="primary">AFG2</name>
    <name evidence="5" type="ORF">MJAP1_004300</name>
</gene>
<protein>
    <submittedName>
        <fullName evidence="5">AAA+-type ATPase</fullName>
    </submittedName>
</protein>
<dbReference type="InterPro" id="IPR027417">
    <property type="entry name" value="P-loop_NTPase"/>
</dbReference>
<dbReference type="CDD" id="cd19511">
    <property type="entry name" value="RecA-like_CDC48_r2-like"/>
    <property type="match status" value="1"/>
</dbReference>
<evidence type="ECO:0000313" key="6">
    <source>
        <dbReference type="Proteomes" id="UP001217754"/>
    </source>
</evidence>
<keyword evidence="1" id="KW-0677">Repeat</keyword>
<dbReference type="InterPro" id="IPR050168">
    <property type="entry name" value="AAA_ATPase_domain"/>
</dbReference>
<evidence type="ECO:0000259" key="4">
    <source>
        <dbReference type="SMART" id="SM00382"/>
    </source>
</evidence>
<dbReference type="SUPFAM" id="SSF52540">
    <property type="entry name" value="P-loop containing nucleoside triphosphate hydrolases"/>
    <property type="match status" value="2"/>
</dbReference>
<evidence type="ECO:0000256" key="2">
    <source>
        <dbReference type="ARBA" id="ARBA00022741"/>
    </source>
</evidence>
<name>A0AAF0FAC4_9BASI</name>
<dbReference type="PROSITE" id="PS00674">
    <property type="entry name" value="AAA"/>
    <property type="match status" value="2"/>
</dbReference>
<dbReference type="FunFam" id="3.40.50.300:FF:000018">
    <property type="entry name" value="Cell division control 48"/>
    <property type="match status" value="1"/>
</dbReference>
<dbReference type="SMART" id="SM00382">
    <property type="entry name" value="AAA"/>
    <property type="match status" value="2"/>
</dbReference>
<keyword evidence="3" id="KW-0067">ATP-binding</keyword>
<dbReference type="InterPro" id="IPR003959">
    <property type="entry name" value="ATPase_AAA_core"/>
</dbReference>
<keyword evidence="6" id="KW-1185">Reference proteome</keyword>
<evidence type="ECO:0000313" key="5">
    <source>
        <dbReference type="EMBL" id="WFD41303.1"/>
    </source>
</evidence>
<dbReference type="FunFam" id="3.40.50.300:FF:001985">
    <property type="entry name" value="Chromosome 9, whole genome shotgun sequence"/>
    <property type="match status" value="1"/>
</dbReference>
<dbReference type="EMBL" id="CP119966">
    <property type="protein sequence ID" value="WFD41303.1"/>
    <property type="molecule type" value="Genomic_DNA"/>
</dbReference>
<dbReference type="Gene3D" id="3.40.50.300">
    <property type="entry name" value="P-loop containing nucleotide triphosphate hydrolases"/>
    <property type="match status" value="2"/>
</dbReference>
<proteinExistence type="predicted"/>
<dbReference type="Gene3D" id="1.10.8.60">
    <property type="match status" value="2"/>
</dbReference>
<evidence type="ECO:0000256" key="1">
    <source>
        <dbReference type="ARBA" id="ARBA00022737"/>
    </source>
</evidence>
<dbReference type="PANTHER" id="PTHR23077:SF27">
    <property type="entry name" value="ATPASE FAMILY GENE 2 PROTEIN HOMOLOG A"/>
    <property type="match status" value="1"/>
</dbReference>
<dbReference type="InterPro" id="IPR003593">
    <property type="entry name" value="AAA+_ATPase"/>
</dbReference>
<sequence length="749" mass="80130">MALTAPLQVTVRGAGASLAADARILVHGDTLKKLKISTGAHVVVRKDTALFAGTAWPAFDLAPHTVSLPAMLAVPAGLADGDKVDVDRVATAKHDGLVAQRLRASITEVKDDLLQTLLRTVLLHTIVDIGIVQLGSELEFAFQGRTYRATFTDADVDEKEHAEKGTLVLVTRQTQLTLTEAQDAPAEALVDAAAYEALGGLDTQIAAIRTLVELPLTRPALFEQYGLQPPRGVLLYGPPGTGKTSLARTVAASLQAHVLTINGPELSSTYHGETESKLRAVFEAAQSHERSVIIMDEIDALAPRRDASASVQGEGAGEVERRVVATLLTLLDGVQTSTGRVVVIAATNRPNALDPALRRPGRLDREIEIGVPDRPARCAILGVLLRRVPHALSDDDLDLVAGRTHGYVGADLSALVREAGMAAIARSVSLDGSIAHLSLGDATPEKVTLADFGHAQMIVRPSAMREVFVETPKVAWSDIADNGDQVGPSGERLPSVQRQIRECVEWPLTHAHTFKRLGIHAPKGALLYGPPGCSKTMTAKALAKESGLNFLAIRGPELVSKYVGESERAIREMFRRARAAAPSILFFDELDAISGVRSMESNNASNDRIVASLLTEMDGIDTENHVVVVAATNRPDCIDPALLRPGRLDRLVYVGPPNADARRKILEMRAAKMSVAADVDFGAVAERAEGCSGAEVVSICQEAGILAMNEDMDCKEIAARHWDAAARAMKRRITPAMLGHYAAWRQSLS</sequence>
<organism evidence="5 6">
    <name type="scientific">Malassezia japonica</name>
    <dbReference type="NCBI Taxonomy" id="223818"/>
    <lineage>
        <taxon>Eukaryota</taxon>
        <taxon>Fungi</taxon>
        <taxon>Dikarya</taxon>
        <taxon>Basidiomycota</taxon>
        <taxon>Ustilaginomycotina</taxon>
        <taxon>Malasseziomycetes</taxon>
        <taxon>Malasseziales</taxon>
        <taxon>Malasseziaceae</taxon>
        <taxon>Malassezia</taxon>
    </lineage>
</organism>
<dbReference type="InterPro" id="IPR041569">
    <property type="entry name" value="AAA_lid_3"/>
</dbReference>
<dbReference type="GO" id="GO:0005524">
    <property type="term" value="F:ATP binding"/>
    <property type="evidence" value="ECO:0007669"/>
    <property type="project" value="UniProtKB-KW"/>
</dbReference>
<dbReference type="GO" id="GO:0016887">
    <property type="term" value="F:ATP hydrolysis activity"/>
    <property type="evidence" value="ECO:0007669"/>
    <property type="project" value="InterPro"/>
</dbReference>
<evidence type="ECO:0000256" key="3">
    <source>
        <dbReference type="ARBA" id="ARBA00022840"/>
    </source>
</evidence>
<dbReference type="RefSeq" id="XP_060124200.1">
    <property type="nucleotide sequence ID" value="XM_060268217.1"/>
</dbReference>
<keyword evidence="2" id="KW-0547">Nucleotide-binding</keyword>
<accession>A0AAF0FAC4</accession>
<dbReference type="CDD" id="cd19503">
    <property type="entry name" value="RecA-like_CDC48_NLV2_r1-like"/>
    <property type="match status" value="1"/>
</dbReference>
<feature type="domain" description="AAA+ ATPase" evidence="4">
    <location>
        <begin position="229"/>
        <end position="373"/>
    </location>
</feature>
<dbReference type="AlphaFoldDB" id="A0AAF0FAC4"/>
<dbReference type="PANTHER" id="PTHR23077">
    <property type="entry name" value="AAA-FAMILY ATPASE"/>
    <property type="match status" value="1"/>
</dbReference>